<keyword evidence="1" id="KW-0472">Membrane</keyword>
<keyword evidence="1" id="KW-0812">Transmembrane</keyword>
<reference evidence="3 4" key="1">
    <citation type="journal article" date="2014" name="Genome Announc.">
        <title>Draft Genome Sequence of the Agar-Degrading Bacterium Catenovulum sp. Strain DS-2, Isolated from Intestines of Haliotis diversicolor.</title>
        <authorList>
            <person name="Shan D."/>
            <person name="Li X."/>
            <person name="Gu Z."/>
            <person name="Wei G."/>
            <person name="Gao Z."/>
            <person name="Shao Z."/>
        </authorList>
    </citation>
    <scope>NUCLEOTIDE SEQUENCE [LARGE SCALE GENOMIC DNA]</scope>
    <source>
        <strain evidence="3 4">DS-2</strain>
    </source>
</reference>
<sequence length="569" mass="62714">MMNKLTKLSIALLTASASFATFASALSYNLETISTAEVFKNSFPIDINDNNEAVSLNTGIYQHPVDLSLLDFDERDLTFANQLAQVGVNNVSYLESVKKGNFDATSLQSVLGYISGNASDGRYQPIANYRSSLAEYNQSEELVVFDTINPNTDELSYFNNEYARGINNLSWIVGDTSSTFTRTEFNDETWLIPNFIHRGFVKTRNRVIELLPPYDEIVGGVSYATEISNSGWVVGYGSIEATNNVLSIEASCEQNDLIPEQVCLWQGFNNNIANQTSFFKTHALMWKVNANGEVSQPIDLGIAIDDSGSTNQAVYSSRAFAVNEEGYAVGDSHVRDVNDDVRRQAALFHNGSVHIITNPLTYPASRATDINDNNIVIGVMSDTAGLGIVQKSFYYDLNTSDTQVQKLDDFAVSSQTLARAINNQNVIVGQTEIDALTGGSTPKHGFVYYTDTDEMFDLNELMTCDTNMTIVDAVAINNDGVILAHASATQTATNIMNQQLVDGLSGEFAREQVNHTVKLVPDAQGMYDCVLPGDDIKIKRKGASFSWIYLSLLFITFLFKKSIRNRKSI</sequence>
<dbReference type="OrthoDB" id="6219137at2"/>
<evidence type="ECO:0008006" key="5">
    <source>
        <dbReference type="Google" id="ProtNLM"/>
    </source>
</evidence>
<evidence type="ECO:0000256" key="2">
    <source>
        <dbReference type="SAM" id="SignalP"/>
    </source>
</evidence>
<dbReference type="InterPro" id="IPR022562">
    <property type="entry name" value="DUF3466"/>
</dbReference>
<proteinExistence type="predicted"/>
<evidence type="ECO:0000313" key="3">
    <source>
        <dbReference type="EMBL" id="EWH08582.1"/>
    </source>
</evidence>
<keyword evidence="1" id="KW-1133">Transmembrane helix</keyword>
<organism evidence="3 4">
    <name type="scientific">Catenovulum agarivorans DS-2</name>
    <dbReference type="NCBI Taxonomy" id="1328313"/>
    <lineage>
        <taxon>Bacteria</taxon>
        <taxon>Pseudomonadati</taxon>
        <taxon>Pseudomonadota</taxon>
        <taxon>Gammaproteobacteria</taxon>
        <taxon>Alteromonadales</taxon>
        <taxon>Alteromonadaceae</taxon>
        <taxon>Catenovulum</taxon>
    </lineage>
</organism>
<dbReference type="Proteomes" id="UP000019276">
    <property type="component" value="Unassembled WGS sequence"/>
</dbReference>
<evidence type="ECO:0000313" key="4">
    <source>
        <dbReference type="Proteomes" id="UP000019276"/>
    </source>
</evidence>
<feature type="chain" id="PRO_5004898025" description="DUF3466 family protein" evidence="2">
    <location>
        <begin position="24"/>
        <end position="569"/>
    </location>
</feature>
<comment type="caution">
    <text evidence="3">The sequence shown here is derived from an EMBL/GenBank/DDBJ whole genome shotgun (WGS) entry which is preliminary data.</text>
</comment>
<keyword evidence="2" id="KW-0732">Signal</keyword>
<feature type="transmembrane region" description="Helical" evidence="1">
    <location>
        <begin position="542"/>
        <end position="559"/>
    </location>
</feature>
<dbReference type="AlphaFoldDB" id="W7QI50"/>
<dbReference type="Pfam" id="PF11949">
    <property type="entry name" value="DUF3466"/>
    <property type="match status" value="1"/>
</dbReference>
<dbReference type="RefSeq" id="WP_035016035.1">
    <property type="nucleotide sequence ID" value="NZ_ARZY01000042.1"/>
</dbReference>
<dbReference type="eggNOG" id="COG5563">
    <property type="taxonomic scope" value="Bacteria"/>
</dbReference>
<keyword evidence="4" id="KW-1185">Reference proteome</keyword>
<evidence type="ECO:0000256" key="1">
    <source>
        <dbReference type="SAM" id="Phobius"/>
    </source>
</evidence>
<dbReference type="EMBL" id="ARZY01000042">
    <property type="protein sequence ID" value="EWH08582.1"/>
    <property type="molecule type" value="Genomic_DNA"/>
</dbReference>
<protein>
    <recommendedName>
        <fullName evidence="5">DUF3466 family protein</fullName>
    </recommendedName>
</protein>
<feature type="signal peptide" evidence="2">
    <location>
        <begin position="1"/>
        <end position="23"/>
    </location>
</feature>
<name>W7QI50_9ALTE</name>
<dbReference type="STRING" id="1328313.DS2_16589"/>
<accession>W7QI50</accession>
<gene>
    <name evidence="3" type="ORF">DS2_16589</name>
</gene>